<evidence type="ECO:0000256" key="1">
    <source>
        <dbReference type="SAM" id="MobiDB-lite"/>
    </source>
</evidence>
<proteinExistence type="predicted"/>
<gene>
    <name evidence="2" type="ORF">GA0070216_13812</name>
</gene>
<dbReference type="EMBL" id="FMCU01000038">
    <property type="protein sequence ID" value="SCF49791.1"/>
    <property type="molecule type" value="Genomic_DNA"/>
</dbReference>
<reference evidence="3" key="1">
    <citation type="submission" date="2016-06" db="EMBL/GenBank/DDBJ databases">
        <authorList>
            <person name="Varghese N."/>
            <person name="Submissions Spin"/>
        </authorList>
    </citation>
    <scope>NUCLEOTIDE SEQUENCE [LARGE SCALE GENOMIC DNA]</scope>
    <source>
        <strain evidence="3">DSM 44100</strain>
    </source>
</reference>
<dbReference type="AlphaFoldDB" id="A0A1C5AXL0"/>
<organism evidence="2 3">
    <name type="scientific">Micromonospora matsumotoense</name>
    <dbReference type="NCBI Taxonomy" id="121616"/>
    <lineage>
        <taxon>Bacteria</taxon>
        <taxon>Bacillati</taxon>
        <taxon>Actinomycetota</taxon>
        <taxon>Actinomycetes</taxon>
        <taxon>Micromonosporales</taxon>
        <taxon>Micromonosporaceae</taxon>
        <taxon>Micromonospora</taxon>
    </lineage>
</organism>
<evidence type="ECO:0000313" key="3">
    <source>
        <dbReference type="Proteomes" id="UP000198797"/>
    </source>
</evidence>
<keyword evidence="3" id="KW-1185">Reference proteome</keyword>
<accession>A0A1C5AXL0</accession>
<protein>
    <submittedName>
        <fullName evidence="2">Uncharacterized protein</fullName>
    </submittedName>
</protein>
<evidence type="ECO:0000313" key="2">
    <source>
        <dbReference type="EMBL" id="SCF49791.1"/>
    </source>
</evidence>
<dbReference type="STRING" id="121616.GA0070216_13812"/>
<feature type="region of interest" description="Disordered" evidence="1">
    <location>
        <begin position="1"/>
        <end position="68"/>
    </location>
</feature>
<sequence>MVTIDNRGMGQTIATRPALTSPGAADRLGTHGDHTDAPGIDRVGAGRLAGADSAPSSMRASAKASMDW</sequence>
<dbReference type="Proteomes" id="UP000198797">
    <property type="component" value="Unassembled WGS sequence"/>
</dbReference>
<name>A0A1C5AXL0_9ACTN</name>